<evidence type="ECO:0000313" key="2">
    <source>
        <dbReference type="Proteomes" id="UP000612456"/>
    </source>
</evidence>
<name>A0A916YVY1_9BACL</name>
<protein>
    <submittedName>
        <fullName evidence="1">Uncharacterized protein</fullName>
    </submittedName>
</protein>
<reference evidence="1" key="1">
    <citation type="journal article" date="2014" name="Int. J. Syst. Evol. Microbiol.">
        <title>Complete genome sequence of Corynebacterium casei LMG S-19264T (=DSM 44701T), isolated from a smear-ripened cheese.</title>
        <authorList>
            <consortium name="US DOE Joint Genome Institute (JGI-PGF)"/>
            <person name="Walter F."/>
            <person name="Albersmeier A."/>
            <person name="Kalinowski J."/>
            <person name="Ruckert C."/>
        </authorList>
    </citation>
    <scope>NUCLEOTIDE SEQUENCE</scope>
    <source>
        <strain evidence="1">CGMCC 1.15178</strain>
    </source>
</reference>
<reference evidence="1" key="2">
    <citation type="submission" date="2020-09" db="EMBL/GenBank/DDBJ databases">
        <authorList>
            <person name="Sun Q."/>
            <person name="Zhou Y."/>
        </authorList>
    </citation>
    <scope>NUCLEOTIDE SEQUENCE</scope>
    <source>
        <strain evidence="1">CGMCC 1.15178</strain>
    </source>
</reference>
<dbReference type="RefSeq" id="WP_229750223.1">
    <property type="nucleotide sequence ID" value="NZ_BMHP01000002.1"/>
</dbReference>
<accession>A0A916YVY1</accession>
<comment type="caution">
    <text evidence="1">The sequence shown here is derived from an EMBL/GenBank/DDBJ whole genome shotgun (WGS) entry which is preliminary data.</text>
</comment>
<evidence type="ECO:0000313" key="1">
    <source>
        <dbReference type="EMBL" id="GGD63550.1"/>
    </source>
</evidence>
<dbReference type="AlphaFoldDB" id="A0A916YVY1"/>
<proteinExistence type="predicted"/>
<keyword evidence="2" id="KW-1185">Reference proteome</keyword>
<sequence>MALNAVDHVHFKQLMEQSSMKEAADLGQQLVGGGFTAVRRFLDDFRAYLRKFTDEEGECAVKLLRYAKAALPEPGRISPSWVYIWKEFESIIQTKRQVFRDIAPARREGEWQVLLDNPHSNQNIAVYPALTFGEAVYMFAYFRTDLLNNEYLRLQKIDTLLTFTGSQRQEPLC</sequence>
<dbReference type="EMBL" id="BMHP01000002">
    <property type="protein sequence ID" value="GGD63550.1"/>
    <property type="molecule type" value="Genomic_DNA"/>
</dbReference>
<gene>
    <name evidence="1" type="ORF">GCM10010911_21590</name>
</gene>
<dbReference type="Proteomes" id="UP000612456">
    <property type="component" value="Unassembled WGS sequence"/>
</dbReference>
<organism evidence="1 2">
    <name type="scientific">Paenibacillus nasutitermitis</name>
    <dbReference type="NCBI Taxonomy" id="1652958"/>
    <lineage>
        <taxon>Bacteria</taxon>
        <taxon>Bacillati</taxon>
        <taxon>Bacillota</taxon>
        <taxon>Bacilli</taxon>
        <taxon>Bacillales</taxon>
        <taxon>Paenibacillaceae</taxon>
        <taxon>Paenibacillus</taxon>
    </lineage>
</organism>